<dbReference type="CDD" id="cd01555">
    <property type="entry name" value="UdpNAET"/>
    <property type="match status" value="1"/>
</dbReference>
<feature type="binding site" evidence="13">
    <location>
        <begin position="22"/>
        <end position="23"/>
    </location>
    <ligand>
        <name>phosphoenolpyruvate</name>
        <dbReference type="ChEBI" id="CHEBI:58702"/>
    </ligand>
</feature>
<evidence type="ECO:0000256" key="11">
    <source>
        <dbReference type="ARBA" id="ARBA00038367"/>
    </source>
</evidence>
<dbReference type="RefSeq" id="WP_007343429.1">
    <property type="nucleotide sequence ID" value="NZ_GL878494.1"/>
</dbReference>
<dbReference type="SUPFAM" id="SSF55205">
    <property type="entry name" value="EPT/RTPC-like"/>
    <property type="match status" value="1"/>
</dbReference>
<keyword evidence="5 13" id="KW-0808">Transferase</keyword>
<evidence type="ECO:0000256" key="1">
    <source>
        <dbReference type="ARBA" id="ARBA00004496"/>
    </source>
</evidence>
<dbReference type="PANTHER" id="PTHR43783:SF1">
    <property type="entry name" value="UDP-N-ACETYLGLUCOSAMINE 1-CARBOXYVINYLTRANSFERASE"/>
    <property type="match status" value="1"/>
</dbReference>
<gene>
    <name evidence="13 15" type="primary">murA</name>
    <name evidence="15" type="ORF">HMPREF9123_2424</name>
</gene>
<feature type="binding site" evidence="13">
    <location>
        <position position="304"/>
    </location>
    <ligand>
        <name>UDP-N-acetyl-alpha-D-glucosamine</name>
        <dbReference type="ChEBI" id="CHEBI:57705"/>
    </ligand>
</feature>
<keyword evidence="8 13" id="KW-0131">Cell cycle</keyword>
<proteinExistence type="inferred from homology"/>
<dbReference type="OrthoDB" id="9803760at2"/>
<feature type="modified residue" description="2-(S-cysteinyl)pyruvic acid O-phosphothioketal" evidence="13">
    <location>
        <position position="117"/>
    </location>
</feature>
<comment type="subcellular location">
    <subcellularLocation>
        <location evidence="1 13">Cytoplasm</location>
    </subcellularLocation>
</comment>
<sequence length="416" mass="43815">MDKLKISANGPLFGEITVSGAKNAALPLMCAGLLTSGTLRLKNVPMLRDVKTTQKLLQGMGARVLTDNISEFEINGGAVNNTCAPYELVKTMRASILVLGPTLARFGEAQVSLPGGCAIGSRPVDQHLKGLEAMGAQIAIEHGYVKATGRLKGARVVMDVVTVGGTENLLMAATLAEGTTVLENCAVEPEVVDLAECLVKMGAKISGIGTATMTVEGVKELHGCEHSVVPDRIEAGTFLCAVAMTGGKVILRNAAPKTMEAVLDKLAEAGATIETGSDWIAIEMNRRPKAVSIRTSEHPGFPTDMQAQFMAMNAVAEGSAKVIETIFENRFMHVPELNRMGADISTEGNTAFVSGVETLSGATVMATDLRASASLVIAGLVAQGETVVERIYHLDRGYEHIESKLGRVGAKIERVS</sequence>
<dbReference type="GO" id="GO:0008360">
    <property type="term" value="P:regulation of cell shape"/>
    <property type="evidence" value="ECO:0007669"/>
    <property type="project" value="UniProtKB-KW"/>
</dbReference>
<keyword evidence="9 13" id="KW-0961">Cell wall biogenesis/degradation</keyword>
<evidence type="ECO:0000256" key="4">
    <source>
        <dbReference type="ARBA" id="ARBA00022618"/>
    </source>
</evidence>
<dbReference type="HOGENOM" id="CLU_027387_0_0_4"/>
<protein>
    <recommendedName>
        <fullName evidence="13">UDP-N-acetylglucosamine 1-carboxyvinyltransferase</fullName>
        <ecNumber evidence="13">2.5.1.7</ecNumber>
    </recommendedName>
    <alternativeName>
        <fullName evidence="13">Enoylpyruvate transferase</fullName>
    </alternativeName>
    <alternativeName>
        <fullName evidence="13">UDP-N-acetylglucosamine enolpyruvyl transferase</fullName>
        <shortName evidence="13">EPT</shortName>
    </alternativeName>
</protein>
<keyword evidence="4 13" id="KW-0132">Cell division</keyword>
<feature type="binding site" evidence="13">
    <location>
        <position position="326"/>
    </location>
    <ligand>
        <name>UDP-N-acetyl-alpha-D-glucosamine</name>
        <dbReference type="ChEBI" id="CHEBI:57705"/>
    </ligand>
</feature>
<dbReference type="AlphaFoldDB" id="F2BFB7"/>
<feature type="active site" description="Proton donor" evidence="13">
    <location>
        <position position="117"/>
    </location>
</feature>
<keyword evidence="16" id="KW-1185">Reference proteome</keyword>
<evidence type="ECO:0000256" key="13">
    <source>
        <dbReference type="HAMAP-Rule" id="MF_00111"/>
    </source>
</evidence>
<dbReference type="HAMAP" id="MF_00111">
    <property type="entry name" value="MurA"/>
    <property type="match status" value="1"/>
</dbReference>
<dbReference type="Gene3D" id="3.65.10.10">
    <property type="entry name" value="Enolpyruvate transferase domain"/>
    <property type="match status" value="2"/>
</dbReference>
<evidence type="ECO:0000256" key="8">
    <source>
        <dbReference type="ARBA" id="ARBA00023306"/>
    </source>
</evidence>
<organism evidence="15 16">
    <name type="scientific">Neisseria bacilliformis ATCC BAA-1200</name>
    <dbReference type="NCBI Taxonomy" id="888742"/>
    <lineage>
        <taxon>Bacteria</taxon>
        <taxon>Pseudomonadati</taxon>
        <taxon>Pseudomonadota</taxon>
        <taxon>Betaproteobacteria</taxon>
        <taxon>Neisseriales</taxon>
        <taxon>Neisseriaceae</taxon>
        <taxon>Neisseria</taxon>
    </lineage>
</organism>
<evidence type="ECO:0000256" key="7">
    <source>
        <dbReference type="ARBA" id="ARBA00022984"/>
    </source>
</evidence>
<feature type="binding site" evidence="13">
    <location>
        <begin position="122"/>
        <end position="126"/>
    </location>
    <ligand>
        <name>UDP-N-acetyl-alpha-D-glucosamine</name>
        <dbReference type="ChEBI" id="CHEBI:57705"/>
    </ligand>
</feature>
<keyword evidence="6 13" id="KW-0133">Cell shape</keyword>
<evidence type="ECO:0000256" key="6">
    <source>
        <dbReference type="ARBA" id="ARBA00022960"/>
    </source>
</evidence>
<dbReference type="GO" id="GO:0009252">
    <property type="term" value="P:peptidoglycan biosynthetic process"/>
    <property type="evidence" value="ECO:0007669"/>
    <property type="project" value="UniProtKB-UniRule"/>
</dbReference>
<comment type="similarity">
    <text evidence="11 13">Belongs to the EPSP synthase family. MurA subfamily.</text>
</comment>
<dbReference type="Proteomes" id="UP000004105">
    <property type="component" value="Unassembled WGS sequence"/>
</dbReference>
<dbReference type="InterPro" id="IPR013792">
    <property type="entry name" value="RNA3'P_cycl/enolpyr_Trfase_a/b"/>
</dbReference>
<keyword evidence="10 13" id="KW-0670">Pyruvate</keyword>
<dbReference type="GO" id="GO:0051301">
    <property type="term" value="P:cell division"/>
    <property type="evidence" value="ECO:0007669"/>
    <property type="project" value="UniProtKB-KW"/>
</dbReference>
<dbReference type="STRING" id="267212.GCA_001063965_01788"/>
<evidence type="ECO:0000256" key="5">
    <source>
        <dbReference type="ARBA" id="ARBA00022679"/>
    </source>
</evidence>
<dbReference type="FunFam" id="3.65.10.10:FF:000002">
    <property type="entry name" value="UDP-N-acetylglucosamine 1-carboxyvinyltransferase"/>
    <property type="match status" value="1"/>
</dbReference>
<dbReference type="EC" id="2.5.1.7" evidence="13"/>
<evidence type="ECO:0000313" key="16">
    <source>
        <dbReference type="Proteomes" id="UP000004105"/>
    </source>
</evidence>
<accession>F2BFB7</accession>
<dbReference type="GO" id="GO:0019277">
    <property type="term" value="P:UDP-N-acetylgalactosamine biosynthetic process"/>
    <property type="evidence" value="ECO:0007669"/>
    <property type="project" value="InterPro"/>
</dbReference>
<dbReference type="NCBIfam" id="NF006873">
    <property type="entry name" value="PRK09369.1"/>
    <property type="match status" value="1"/>
</dbReference>
<reference evidence="15 16" key="1">
    <citation type="submission" date="2011-02" db="EMBL/GenBank/DDBJ databases">
        <authorList>
            <person name="Muzny D."/>
            <person name="Qin X."/>
            <person name="Deng J."/>
            <person name="Jiang H."/>
            <person name="Liu Y."/>
            <person name="Qu J."/>
            <person name="Song X.-Z."/>
            <person name="Zhang L."/>
            <person name="Thornton R."/>
            <person name="Coyle M."/>
            <person name="Francisco L."/>
            <person name="Jackson L."/>
            <person name="Javaid M."/>
            <person name="Korchina V."/>
            <person name="Kovar C."/>
            <person name="Mata R."/>
            <person name="Mathew T."/>
            <person name="Ngo R."/>
            <person name="Nguyen L."/>
            <person name="Nguyen N."/>
            <person name="Okwuonu G."/>
            <person name="Ongeri F."/>
            <person name="Pham C."/>
            <person name="Simmons D."/>
            <person name="Wilczek-Boney K."/>
            <person name="Hale W."/>
            <person name="Jakkamsetti A."/>
            <person name="Pham P."/>
            <person name="Ruth R."/>
            <person name="San Lucas F."/>
            <person name="Warren J."/>
            <person name="Zhang J."/>
            <person name="Zhao Z."/>
            <person name="Zhou C."/>
            <person name="Zhu D."/>
            <person name="Lee S."/>
            <person name="Bess C."/>
            <person name="Blankenburg K."/>
            <person name="Forbes L."/>
            <person name="Fu Q."/>
            <person name="Gubbala S."/>
            <person name="Hirani K."/>
            <person name="Jayaseelan J.C."/>
            <person name="Lara F."/>
            <person name="Munidasa M."/>
            <person name="Palculict T."/>
            <person name="Patil S."/>
            <person name="Pu L.-L."/>
            <person name="Saada N."/>
            <person name="Tang L."/>
            <person name="Weissenberger G."/>
            <person name="Zhu Y."/>
            <person name="Hemphill L."/>
            <person name="Shang Y."/>
            <person name="Youmans B."/>
            <person name="Ayvaz T."/>
            <person name="Ross M."/>
            <person name="Santibanez J."/>
            <person name="Aqrawi P."/>
            <person name="Gross S."/>
            <person name="Joshi V."/>
            <person name="Fowler G."/>
            <person name="Nazareth L."/>
            <person name="Reid J."/>
            <person name="Worley K."/>
            <person name="Petrosino J."/>
            <person name="Highlander S."/>
            <person name="Gibbs R."/>
        </authorList>
    </citation>
    <scope>NUCLEOTIDE SEQUENCE [LARGE SCALE GENOMIC DNA]</scope>
    <source>
        <strain evidence="15 16">ATCC BAA-1200</strain>
    </source>
</reference>
<comment type="pathway">
    <text evidence="2 13">Cell wall biogenesis; peptidoglycan biosynthesis.</text>
</comment>
<dbReference type="InterPro" id="IPR050068">
    <property type="entry name" value="MurA_subfamily"/>
</dbReference>
<evidence type="ECO:0000256" key="2">
    <source>
        <dbReference type="ARBA" id="ARBA00004752"/>
    </source>
</evidence>
<evidence type="ECO:0000256" key="10">
    <source>
        <dbReference type="ARBA" id="ARBA00023317"/>
    </source>
</evidence>
<evidence type="ECO:0000256" key="9">
    <source>
        <dbReference type="ARBA" id="ARBA00023316"/>
    </source>
</evidence>
<dbReference type="InterPro" id="IPR005750">
    <property type="entry name" value="UDP_GlcNAc_COvinyl_MurA"/>
</dbReference>
<evidence type="ECO:0000256" key="3">
    <source>
        <dbReference type="ARBA" id="ARBA00022490"/>
    </source>
</evidence>
<comment type="catalytic activity">
    <reaction evidence="12 13">
        <text>phosphoenolpyruvate + UDP-N-acetyl-alpha-D-glucosamine = UDP-N-acetyl-3-O-(1-carboxyvinyl)-alpha-D-glucosamine + phosphate</text>
        <dbReference type="Rhea" id="RHEA:18681"/>
        <dbReference type="ChEBI" id="CHEBI:43474"/>
        <dbReference type="ChEBI" id="CHEBI:57705"/>
        <dbReference type="ChEBI" id="CHEBI:58702"/>
        <dbReference type="ChEBI" id="CHEBI:68483"/>
        <dbReference type="EC" id="2.5.1.7"/>
    </reaction>
</comment>
<dbReference type="GO" id="GO:0071555">
    <property type="term" value="P:cell wall organization"/>
    <property type="evidence" value="ECO:0007669"/>
    <property type="project" value="UniProtKB-KW"/>
</dbReference>
<dbReference type="EMBL" id="AFAY01000048">
    <property type="protein sequence ID" value="EGF08989.1"/>
    <property type="molecule type" value="Genomic_DNA"/>
</dbReference>
<evidence type="ECO:0000313" key="15">
    <source>
        <dbReference type="EMBL" id="EGF08989.1"/>
    </source>
</evidence>
<dbReference type="NCBIfam" id="TIGR01072">
    <property type="entry name" value="murA"/>
    <property type="match status" value="1"/>
</dbReference>
<evidence type="ECO:0000259" key="14">
    <source>
        <dbReference type="Pfam" id="PF00275"/>
    </source>
</evidence>
<comment type="function">
    <text evidence="13">Cell wall formation. Adds enolpyruvyl to UDP-N-acetylglucosamine.</text>
</comment>
<dbReference type="PANTHER" id="PTHR43783">
    <property type="entry name" value="UDP-N-ACETYLGLUCOSAMINE 1-CARBOXYVINYLTRANSFERASE"/>
    <property type="match status" value="1"/>
</dbReference>
<keyword evidence="7 13" id="KW-0573">Peptidoglycan synthesis</keyword>
<dbReference type="Pfam" id="PF00275">
    <property type="entry name" value="EPSP_synthase"/>
    <property type="match status" value="1"/>
</dbReference>
<feature type="domain" description="Enolpyruvate transferase" evidence="14">
    <location>
        <begin position="9"/>
        <end position="405"/>
    </location>
</feature>
<dbReference type="GO" id="GO:0008760">
    <property type="term" value="F:UDP-N-acetylglucosamine 1-carboxyvinyltransferase activity"/>
    <property type="evidence" value="ECO:0007669"/>
    <property type="project" value="UniProtKB-UniRule"/>
</dbReference>
<evidence type="ECO:0000256" key="12">
    <source>
        <dbReference type="ARBA" id="ARBA00047527"/>
    </source>
</evidence>
<comment type="caution">
    <text evidence="15">The sequence shown here is derived from an EMBL/GenBank/DDBJ whole genome shotgun (WGS) entry which is preliminary data.</text>
</comment>
<dbReference type="InterPro" id="IPR036968">
    <property type="entry name" value="Enolpyruvate_Tfrase_sf"/>
</dbReference>
<feature type="binding site" evidence="13">
    <location>
        <position position="93"/>
    </location>
    <ligand>
        <name>UDP-N-acetyl-alpha-D-glucosamine</name>
        <dbReference type="ChEBI" id="CHEBI:57705"/>
    </ligand>
</feature>
<comment type="caution">
    <text evidence="13">Lacks conserved residue(s) required for the propagation of feature annotation.</text>
</comment>
<keyword evidence="3 13" id="KW-0963">Cytoplasm</keyword>
<name>F2BFB7_9NEIS</name>
<dbReference type="UniPathway" id="UPA00219"/>
<dbReference type="GO" id="GO:0005737">
    <property type="term" value="C:cytoplasm"/>
    <property type="evidence" value="ECO:0007669"/>
    <property type="project" value="UniProtKB-SubCell"/>
</dbReference>
<dbReference type="InterPro" id="IPR001986">
    <property type="entry name" value="Enolpyruvate_Tfrase_dom"/>
</dbReference>